<dbReference type="Gene3D" id="1.20.120.20">
    <property type="entry name" value="Apolipoprotein"/>
    <property type="match status" value="1"/>
</dbReference>
<accession>A0A1I5TFJ8</accession>
<dbReference type="AlphaFoldDB" id="A0A1I5TFJ8"/>
<dbReference type="Proteomes" id="UP000182624">
    <property type="component" value="Unassembled WGS sequence"/>
</dbReference>
<dbReference type="EMBL" id="FOXO01000009">
    <property type="protein sequence ID" value="SFP81829.1"/>
    <property type="molecule type" value="Genomic_DNA"/>
</dbReference>
<organism evidence="1 2">
    <name type="scientific">Butyrivibrio proteoclasticus</name>
    <dbReference type="NCBI Taxonomy" id="43305"/>
    <lineage>
        <taxon>Bacteria</taxon>
        <taxon>Bacillati</taxon>
        <taxon>Bacillota</taxon>
        <taxon>Clostridia</taxon>
        <taxon>Lachnospirales</taxon>
        <taxon>Lachnospiraceae</taxon>
        <taxon>Butyrivibrio</taxon>
    </lineage>
</organism>
<gene>
    <name evidence="1" type="ORF">SAMN04487928_1096</name>
</gene>
<dbReference type="SUPFAM" id="SSF58113">
    <property type="entry name" value="Apolipoprotein A-I"/>
    <property type="match status" value="1"/>
</dbReference>
<dbReference type="Pfam" id="PF20069">
    <property type="entry name" value="DUF6465"/>
    <property type="match status" value="1"/>
</dbReference>
<keyword evidence="2" id="KW-1185">Reference proteome</keyword>
<name>A0A1I5TFJ8_9FIRM</name>
<evidence type="ECO:0000313" key="2">
    <source>
        <dbReference type="Proteomes" id="UP000182624"/>
    </source>
</evidence>
<protein>
    <submittedName>
        <fullName evidence="1">Uncharacterized protein</fullName>
    </submittedName>
</protein>
<proteinExistence type="predicted"/>
<dbReference type="RefSeq" id="WP_074886468.1">
    <property type="nucleotide sequence ID" value="NZ_FOXO01000009.1"/>
</dbReference>
<evidence type="ECO:0000313" key="1">
    <source>
        <dbReference type="EMBL" id="SFP81829.1"/>
    </source>
</evidence>
<reference evidence="2" key="1">
    <citation type="submission" date="2016-10" db="EMBL/GenBank/DDBJ databases">
        <authorList>
            <person name="Varghese N."/>
            <person name="Submissions S."/>
        </authorList>
    </citation>
    <scope>NUCLEOTIDE SEQUENCE [LARGE SCALE GENOMIC DNA]</scope>
    <source>
        <strain evidence="2">P18</strain>
    </source>
</reference>
<dbReference type="InterPro" id="IPR046313">
    <property type="entry name" value="DUF6465"/>
</dbReference>
<dbReference type="OrthoDB" id="1711086at2"/>
<sequence length="174" mass="19693">MGKKSTVEEIREIVKGVSKNAEPVIDGAMKRAEPLIKDVTKKAEPIYNDIREKAEPIYNDIKEKAEPIYNDIKEKAAPAAKIVKNRSEKARKAAKTVSDDITLKAAKFSCKEEVFVQYNHHEIRTTDIIEKAKQDYVSKGNKPSNIREIQVYIKPSDNAAYYVVNHQETGKIGF</sequence>